<dbReference type="AlphaFoldDB" id="A0A1I2BIT9"/>
<keyword evidence="2" id="KW-1185">Reference proteome</keyword>
<evidence type="ECO:0000313" key="2">
    <source>
        <dbReference type="Proteomes" id="UP000198596"/>
    </source>
</evidence>
<dbReference type="EMBL" id="FONQ01000002">
    <property type="protein sequence ID" value="SFE55979.1"/>
    <property type="molecule type" value="Genomic_DNA"/>
</dbReference>
<protein>
    <submittedName>
        <fullName evidence="1">Uncharacterized protein</fullName>
    </submittedName>
</protein>
<organism evidence="1 2">
    <name type="scientific">Flavobacterium xueshanense</name>
    <dbReference type="NCBI Taxonomy" id="935223"/>
    <lineage>
        <taxon>Bacteria</taxon>
        <taxon>Pseudomonadati</taxon>
        <taxon>Bacteroidota</taxon>
        <taxon>Flavobacteriia</taxon>
        <taxon>Flavobacteriales</taxon>
        <taxon>Flavobacteriaceae</taxon>
        <taxon>Flavobacterium</taxon>
    </lineage>
</organism>
<dbReference type="STRING" id="935223.SAMN04488131_102355"/>
<evidence type="ECO:0000313" key="1">
    <source>
        <dbReference type="EMBL" id="SFE55979.1"/>
    </source>
</evidence>
<proteinExistence type="predicted"/>
<sequence length="43" mass="5038">MLVLAILFYIYQYSVESKSGFTNFKTYILKAILFNDIDAKLNK</sequence>
<name>A0A1I2BIT9_9FLAO</name>
<gene>
    <name evidence="1" type="ORF">SAMN04488131_102355</name>
</gene>
<reference evidence="2" key="1">
    <citation type="submission" date="2016-10" db="EMBL/GenBank/DDBJ databases">
        <authorList>
            <person name="Varghese N."/>
            <person name="Submissions S."/>
        </authorList>
    </citation>
    <scope>NUCLEOTIDE SEQUENCE [LARGE SCALE GENOMIC DNA]</scope>
    <source>
        <strain evidence="2">CGMCC 1.9227</strain>
    </source>
</reference>
<dbReference type="Proteomes" id="UP000198596">
    <property type="component" value="Unassembled WGS sequence"/>
</dbReference>
<accession>A0A1I2BIT9</accession>